<dbReference type="InterPro" id="IPR016082">
    <property type="entry name" value="Ribosomal_uL30_ferredoxin-like"/>
</dbReference>
<feature type="domain" description="Large ribosomal subunit protein uL30 N-terminal eukaryotes" evidence="7">
    <location>
        <begin position="17"/>
        <end position="88"/>
    </location>
</feature>
<evidence type="ECO:0000313" key="8">
    <source>
        <dbReference type="EMBL" id="KAJ6222582.1"/>
    </source>
</evidence>
<accession>A0A9Q0MDP0</accession>
<dbReference type="InterPro" id="IPR036919">
    <property type="entry name" value="Ribo_uL30_ferredoxin-like_sf"/>
</dbReference>
<dbReference type="PANTHER" id="PTHR11524:SF16">
    <property type="entry name" value="LARGE RIBOSOMAL SUBUNIT PROTEIN UL30"/>
    <property type="match status" value="1"/>
</dbReference>
<protein>
    <recommendedName>
        <fullName evidence="10">60S ribosomal protein L7</fullName>
    </recommendedName>
</protein>
<reference evidence="8" key="1">
    <citation type="submission" date="2022-12" db="EMBL/GenBank/DDBJ databases">
        <title>Genome assemblies of Blomia tropicalis.</title>
        <authorList>
            <person name="Cui Y."/>
        </authorList>
    </citation>
    <scope>NUCLEOTIDE SEQUENCE</scope>
    <source>
        <tissue evidence="8">Adult mites</tissue>
    </source>
</reference>
<evidence type="ECO:0000259" key="7">
    <source>
        <dbReference type="Pfam" id="PF08079"/>
    </source>
</evidence>
<keyword evidence="3" id="KW-0687">Ribonucleoprotein</keyword>
<dbReference type="FunFam" id="1.10.15.30:FF:000001">
    <property type="entry name" value="60S ribosomal protein L7"/>
    <property type="match status" value="1"/>
</dbReference>
<dbReference type="Proteomes" id="UP001142055">
    <property type="component" value="Chromosome 1"/>
</dbReference>
<dbReference type="InterPro" id="IPR018038">
    <property type="entry name" value="Ribosomal_uL30_CS"/>
</dbReference>
<gene>
    <name evidence="8" type="ORF">RDWZM_001127</name>
</gene>
<keyword evidence="2" id="KW-0689">Ribosomal protein</keyword>
<dbReference type="Gene3D" id="3.30.1390.20">
    <property type="entry name" value="Ribosomal protein L30, ferredoxin-like fold domain"/>
    <property type="match status" value="1"/>
</dbReference>
<dbReference type="InterPro" id="IPR035808">
    <property type="entry name" value="Ribosomal_uL30_euk_arc"/>
</dbReference>
<feature type="coiled-coil region" evidence="4">
    <location>
        <begin position="352"/>
        <end position="386"/>
    </location>
</feature>
<keyword evidence="4" id="KW-0175">Coiled coil</keyword>
<dbReference type="PROSITE" id="PS00634">
    <property type="entry name" value="RIBOSOMAL_L30"/>
    <property type="match status" value="1"/>
</dbReference>
<evidence type="ECO:0000256" key="5">
    <source>
        <dbReference type="SAM" id="MobiDB-lite"/>
    </source>
</evidence>
<sequence>MPATQAKSAPKGKLPTVPETILKKRKQREERRAAGLLKAIKFRKDRTAKKAIIFKRAEKYVKEYRQNKLDLIRLKRQAKEHGNFYVPAEPKLVFVVRIRGINGVPPKPRKVLQLLRLRQINNGVFVKLNKATINMLRIAEPYITYGYPSLKNVRDLIYKRGFGKVLGQRIPLTDNSIIEKKLGKRGIICMEDLIHEIFTVGPNFKYANNFLWHFKLNNPRGGWRKKVTHYVEGGDFGNREDKLNDFKRDKITLIAILVVFIHKMDFAVVQLSEDRTVIVTSIFMIKGWSPEWRTSDSSLWPKDEIEIFISATNSSKKGVVRFIGVEEDAKETANRISTMDNNSDLLQNSAILRELVSRLNDLERKVQALSEENVSLRSDLNFFKDRNIEKPKGTEVVGRHGVTITSQELGRALAAATDSKGFFKLTKQIIDDLIVYYINARIDYEKLHPITSHNKEQVEENEEEDEEKNSTTSSVDIDGPKKRRPRVPDPTDPRKRIEVLKHKFKNRLTNARNNLKVKERNSKLIENDQKPC</sequence>
<dbReference type="FunFam" id="3.30.1390.20:FF:000003">
    <property type="entry name" value="60S ribosomal protein L7"/>
    <property type="match status" value="1"/>
</dbReference>
<evidence type="ECO:0000259" key="6">
    <source>
        <dbReference type="Pfam" id="PF00327"/>
    </source>
</evidence>
<dbReference type="SUPFAM" id="SSF55129">
    <property type="entry name" value="Ribosomal protein L30p/L7e"/>
    <property type="match status" value="1"/>
</dbReference>
<dbReference type="CDD" id="cd01657">
    <property type="entry name" value="Ribosomal_L7_archeal_euk"/>
    <property type="match status" value="1"/>
</dbReference>
<feature type="domain" description="Large ribosomal subunit protein uL30-like ferredoxin-like fold" evidence="6">
    <location>
        <begin position="93"/>
        <end position="143"/>
    </location>
</feature>
<evidence type="ECO:0000256" key="1">
    <source>
        <dbReference type="ARBA" id="ARBA00007594"/>
    </source>
</evidence>
<evidence type="ECO:0000256" key="4">
    <source>
        <dbReference type="SAM" id="Coils"/>
    </source>
</evidence>
<dbReference type="Pfam" id="PF00327">
    <property type="entry name" value="Ribosomal_L30"/>
    <property type="match status" value="1"/>
</dbReference>
<feature type="region of interest" description="Disordered" evidence="5">
    <location>
        <begin position="1"/>
        <end position="27"/>
    </location>
</feature>
<dbReference type="InterPro" id="IPR005998">
    <property type="entry name" value="Ribosomal_uL30_euk"/>
</dbReference>
<dbReference type="InterPro" id="IPR012988">
    <property type="entry name" value="Ribosomal_uL30_N_euk"/>
</dbReference>
<evidence type="ECO:0000256" key="3">
    <source>
        <dbReference type="ARBA" id="ARBA00023274"/>
    </source>
</evidence>
<dbReference type="Pfam" id="PF08079">
    <property type="entry name" value="Ribosomal_L30_N"/>
    <property type="match status" value="1"/>
</dbReference>
<dbReference type="GO" id="GO:0003735">
    <property type="term" value="F:structural constituent of ribosome"/>
    <property type="evidence" value="ECO:0007669"/>
    <property type="project" value="TreeGrafter"/>
</dbReference>
<name>A0A9Q0MDP0_BLOTA</name>
<comment type="caution">
    <text evidence="8">The sequence shown here is derived from an EMBL/GenBank/DDBJ whole genome shotgun (WGS) entry which is preliminary data.</text>
</comment>
<organism evidence="8 9">
    <name type="scientific">Blomia tropicalis</name>
    <name type="common">Mite</name>
    <dbReference type="NCBI Taxonomy" id="40697"/>
    <lineage>
        <taxon>Eukaryota</taxon>
        <taxon>Metazoa</taxon>
        <taxon>Ecdysozoa</taxon>
        <taxon>Arthropoda</taxon>
        <taxon>Chelicerata</taxon>
        <taxon>Arachnida</taxon>
        <taxon>Acari</taxon>
        <taxon>Acariformes</taxon>
        <taxon>Sarcoptiformes</taxon>
        <taxon>Astigmata</taxon>
        <taxon>Glycyphagoidea</taxon>
        <taxon>Echimyopodidae</taxon>
        <taxon>Blomia</taxon>
    </lineage>
</organism>
<feature type="region of interest" description="Disordered" evidence="5">
    <location>
        <begin position="453"/>
        <end position="503"/>
    </location>
</feature>
<dbReference type="GO" id="GO:0003723">
    <property type="term" value="F:RNA binding"/>
    <property type="evidence" value="ECO:0007669"/>
    <property type="project" value="InterPro"/>
</dbReference>
<evidence type="ECO:0000256" key="2">
    <source>
        <dbReference type="ARBA" id="ARBA00022980"/>
    </source>
</evidence>
<evidence type="ECO:0000313" key="9">
    <source>
        <dbReference type="Proteomes" id="UP001142055"/>
    </source>
</evidence>
<comment type="similarity">
    <text evidence="1">Belongs to the universal ribosomal protein uL30 family.</text>
</comment>
<keyword evidence="9" id="KW-1185">Reference proteome</keyword>
<dbReference type="GO" id="GO:0022625">
    <property type="term" value="C:cytosolic large ribosomal subunit"/>
    <property type="evidence" value="ECO:0007669"/>
    <property type="project" value="TreeGrafter"/>
</dbReference>
<dbReference type="AlphaFoldDB" id="A0A9Q0MDP0"/>
<dbReference type="InterPro" id="IPR039699">
    <property type="entry name" value="Ribosomal_uL30"/>
</dbReference>
<evidence type="ECO:0008006" key="10">
    <source>
        <dbReference type="Google" id="ProtNLM"/>
    </source>
</evidence>
<feature type="compositionally biased region" description="Basic and acidic residues" evidence="5">
    <location>
        <begin position="486"/>
        <end position="501"/>
    </location>
</feature>
<dbReference type="GO" id="GO:0000463">
    <property type="term" value="P:maturation of LSU-rRNA from tricistronic rRNA transcript (SSU-rRNA, 5.8S rRNA, LSU-rRNA)"/>
    <property type="evidence" value="ECO:0007669"/>
    <property type="project" value="TreeGrafter"/>
</dbReference>
<proteinExistence type="inferred from homology"/>
<dbReference type="EMBL" id="JAPWDV010000001">
    <property type="protein sequence ID" value="KAJ6222582.1"/>
    <property type="molecule type" value="Genomic_DNA"/>
</dbReference>
<dbReference type="PANTHER" id="PTHR11524">
    <property type="entry name" value="60S RIBOSOMAL PROTEIN L7"/>
    <property type="match status" value="1"/>
</dbReference>
<dbReference type="NCBIfam" id="TIGR01310">
    <property type="entry name" value="uL30_euk"/>
    <property type="match status" value="1"/>
</dbReference>